<dbReference type="InterPro" id="IPR055369">
    <property type="entry name" value="WH2_Lhr"/>
</dbReference>
<proteinExistence type="predicted"/>
<accession>A0ABW9KMJ3</accession>
<keyword evidence="3" id="KW-0378">Hydrolase</keyword>
<keyword evidence="8" id="KW-0413">Isomerase</keyword>
<keyword evidence="6" id="KW-0238">DNA-binding</keyword>
<dbReference type="Gene3D" id="3.40.50.300">
    <property type="entry name" value="P-loop containing nucleotide triphosphate hydrolases"/>
    <property type="match status" value="2"/>
</dbReference>
<dbReference type="Pfam" id="PF23235">
    <property type="entry name" value="WHD_3rd_Lhr"/>
    <property type="match status" value="1"/>
</dbReference>
<sequence length="1744" mass="190138">MKPKSKETRAKRAAAGKQATSESGLPAASTASAAPQRDVLELFHPVTAEWFRQVFEGPTQPQREGWPAIASGDSTLILAPTGTGKTLTAFLWCLDKLMLQDTRAKGAIAAAALPTPKPIRARRKKGEKPEPKPLLAPGTGVRVIYISPLKALAVDVERNLRSPLAGISNMAQRMGVPVHTPEISVRTGDTPLAERARFAKHPGDILITTPESLYLLLTSNASEALRTVETVIIDEIHALVPSKRGAHMALSLERLEALTGRKVQRIGLSATQRPLEEVARFLGGADGFATTGNREGGLGNSESAPGTSTGPVTPATAALAAEVDREPAAHRGFSGRGDDLTADNAALVTSDDAQTVVQAFEPIDTVAIAPEIGEQAGTAALALGDNDPPSSNGTIEPFGIRYRPVTIVNAGARKVLELTVEVPVEDMARLGEIQDTPSGPASQGPKRTSIWQSIHPRLLEIIRAHTSTILFVNARRIAERLAGAINELAGEQIARAHHGSLAASQRSEIEELLKAGHIRALVATSSLELGIDMGAVDLVIQIEAPPSVASGMQRIGRAGHQVGAPSKGIIFPKYRADLIACAAVTRAMHEGHVESTRYLRNALDVLAQQMVAIIAHPPLDEEAAARRIRKFRSDEDESPGISYDRLLGIIRSCSGYAGLSISVFDGVLDMLAGRYPSDEFGELRPRVTWDRQRGWITPRQGVKKIAILNGGTIPDRGLFGVFLSGERNRPIRVGELDEEMVFEARTGETFVLGASTWRIDEITHDRVLVSPAPGEPGKMPFWHGDQAGRPLEFGRRIGTLIRELRDMPRNAAVTRLTREHDLDQLAAENVLRYLADQEVATEIVPDDRTIVVERVRDELGDWRVCVMTPFGSRVHAPWAMAVTGRIRAAGGADVEAMWSEDGFVIRFPEADTAPDVDQFFPEGQEAAEFVQRQLGSTALFAAKFREAAARALLLPRRRADGRAPLWQQRKRAYDLLSVAARYPQFPMLLEAYRECLRDVFDMPALREILQQIAQRQIRVHTVDSRTPSPFASALLFSYVANYIYDGDAPLAERRAQALSIDQEQLRELLGDADLRELLDANAIEETEEQLQMLAPDYRARSMDGIHDLLLRLGDLNRAELLKRVTSAEVAITVDRLQKARRVIELMIGGEKRLIAVEDVARYRDALGIPLPPGLPTAFLEPAPDAMLDLIRRFGRTHGPFTTAEVAARFRIPTETAEAVLQRLVQTGRVVEGAFKPGGLSREWCDAEVLRTIRRRSLAKLRKEVEPVEQQTLARLFTHWQGVLTPRRGLDALLDVVETLQGAPLPASLLETEILPARIAGYKPADLDTLIAAGEVTWAGLEPLGERDGRIGLYLAEKLPLLWPVVNTQQAAAVIESESPTKDREDRVLEYLRAHGASFFQNIHDGTGGGYPGETIDSLWNLVWRGAVTNDSLQSLRAYTDRNAVNGRGTTNHQGKPQRRIHNQAASFRSRRTTPPTVQGRWALHPAYFASQSKSATDPQRSATEWSHAEAHQLLQRYGVVFRETAHAENLPGGFSAIYDVLKALEESGKIRRGYFAADLGATQFALPSALDLLRSLRTKRPDTDPEMIVLAATDPANPYGALLKWPQPADGGGSLTRTVGARVVLADGALVAYLRRGNPNLQIFLPEEDPQRTQVMRALARYFVIMGQAGSGRIGEAATDQSGRVGMLISSINGVAVAEHPMARALLDAGFQAAPMGFNLRRNLPPLPATMLTAQNGGRPAGNA</sequence>
<dbReference type="PROSITE" id="PS51194">
    <property type="entry name" value="HELICASE_CTER"/>
    <property type="match status" value="1"/>
</dbReference>
<dbReference type="SMART" id="SM00490">
    <property type="entry name" value="HELICc"/>
    <property type="match status" value="1"/>
</dbReference>
<dbReference type="InterPro" id="IPR001650">
    <property type="entry name" value="Helicase_C-like"/>
</dbReference>
<evidence type="ECO:0000256" key="7">
    <source>
        <dbReference type="ARBA" id="ARBA00023204"/>
    </source>
</evidence>
<keyword evidence="13" id="KW-1185">Reference proteome</keyword>
<dbReference type="Pfam" id="PF19306">
    <property type="entry name" value="WHD_Lhr"/>
    <property type="match status" value="2"/>
</dbReference>
<dbReference type="Pfam" id="PF23234">
    <property type="entry name" value="WHD_4th_Lhr"/>
    <property type="match status" value="1"/>
</dbReference>
<evidence type="ECO:0000256" key="1">
    <source>
        <dbReference type="ARBA" id="ARBA00022741"/>
    </source>
</evidence>
<dbReference type="InterPro" id="IPR055367">
    <property type="entry name" value="WH4_Lhr"/>
</dbReference>
<keyword evidence="4 12" id="KW-0347">Helicase</keyword>
<dbReference type="PANTHER" id="PTHR47962">
    <property type="entry name" value="ATP-DEPENDENT HELICASE LHR-RELATED-RELATED"/>
    <property type="match status" value="1"/>
</dbReference>
<dbReference type="GO" id="GO:0004386">
    <property type="term" value="F:helicase activity"/>
    <property type="evidence" value="ECO:0007669"/>
    <property type="project" value="UniProtKB-KW"/>
</dbReference>
<feature type="region of interest" description="Disordered" evidence="9">
    <location>
        <begin position="1"/>
        <end position="32"/>
    </location>
</feature>
<reference evidence="12 13" key="1">
    <citation type="submission" date="2024-12" db="EMBL/GenBank/DDBJ databases">
        <authorList>
            <person name="Lee Y."/>
        </authorList>
    </citation>
    <scope>NUCLEOTIDE SEQUENCE [LARGE SCALE GENOMIC DNA]</scope>
    <source>
        <strain evidence="12 13">03SUJ4</strain>
    </source>
</reference>
<evidence type="ECO:0000313" key="12">
    <source>
        <dbReference type="EMBL" id="MFN2977022.1"/>
    </source>
</evidence>
<feature type="compositionally biased region" description="Polar residues" evidence="9">
    <location>
        <begin position="18"/>
        <end position="32"/>
    </location>
</feature>
<dbReference type="InterPro" id="IPR013701">
    <property type="entry name" value="Lhr-like_DEAD/DEAH_assoc"/>
</dbReference>
<evidence type="ECO:0000256" key="2">
    <source>
        <dbReference type="ARBA" id="ARBA00022763"/>
    </source>
</evidence>
<feature type="region of interest" description="Disordered" evidence="9">
    <location>
        <begin position="290"/>
        <end position="313"/>
    </location>
</feature>
<keyword evidence="2" id="KW-0227">DNA damage</keyword>
<dbReference type="InterPro" id="IPR011545">
    <property type="entry name" value="DEAD/DEAH_box_helicase_dom"/>
</dbReference>
<feature type="domain" description="Helicase ATP-binding" evidence="10">
    <location>
        <begin position="66"/>
        <end position="290"/>
    </location>
</feature>
<evidence type="ECO:0000256" key="6">
    <source>
        <dbReference type="ARBA" id="ARBA00023125"/>
    </source>
</evidence>
<name>A0ABW9KMJ3_9BACT</name>
<dbReference type="Pfam" id="PF00271">
    <property type="entry name" value="Helicase_C"/>
    <property type="match status" value="1"/>
</dbReference>
<dbReference type="EMBL" id="JBJYXY010000001">
    <property type="protein sequence ID" value="MFN2977022.1"/>
    <property type="molecule type" value="Genomic_DNA"/>
</dbReference>
<dbReference type="Pfam" id="PF00270">
    <property type="entry name" value="DEAD"/>
    <property type="match status" value="1"/>
</dbReference>
<dbReference type="Pfam" id="PF08494">
    <property type="entry name" value="DEAD_assoc"/>
    <property type="match status" value="1"/>
</dbReference>
<dbReference type="PROSITE" id="PS51192">
    <property type="entry name" value="HELICASE_ATP_BIND_1"/>
    <property type="match status" value="1"/>
</dbReference>
<evidence type="ECO:0000259" key="11">
    <source>
        <dbReference type="PROSITE" id="PS51194"/>
    </source>
</evidence>
<keyword evidence="5" id="KW-0067">ATP-binding</keyword>
<evidence type="ECO:0000256" key="9">
    <source>
        <dbReference type="SAM" id="MobiDB-lite"/>
    </source>
</evidence>
<dbReference type="InterPro" id="IPR052511">
    <property type="entry name" value="ATP-dep_Helicase"/>
</dbReference>
<evidence type="ECO:0000259" key="10">
    <source>
        <dbReference type="PROSITE" id="PS51192"/>
    </source>
</evidence>
<dbReference type="InterPro" id="IPR027417">
    <property type="entry name" value="P-loop_NTPase"/>
</dbReference>
<feature type="compositionally biased region" description="Polar residues" evidence="9">
    <location>
        <begin position="300"/>
        <end position="311"/>
    </location>
</feature>
<comment type="caution">
    <text evidence="12">The sequence shown here is derived from an EMBL/GenBank/DDBJ whole genome shotgun (WGS) entry which is preliminary data.</text>
</comment>
<feature type="compositionally biased region" description="Basic and acidic residues" evidence="9">
    <location>
        <begin position="1"/>
        <end position="10"/>
    </location>
</feature>
<protein>
    <submittedName>
        <fullName evidence="12">DEAD/DEAH box helicase</fullName>
    </submittedName>
</protein>
<dbReference type="InterPro" id="IPR036388">
    <property type="entry name" value="WH-like_DNA-bd_sf"/>
</dbReference>
<dbReference type="Proteomes" id="UP001634747">
    <property type="component" value="Unassembled WGS sequence"/>
</dbReference>
<dbReference type="Pfam" id="PF23236">
    <property type="entry name" value="WHD_2nd_Lhr"/>
    <property type="match status" value="1"/>
</dbReference>
<dbReference type="PANTHER" id="PTHR47962:SF5">
    <property type="entry name" value="ATP-DEPENDENT HELICASE LHR-RELATED"/>
    <property type="match status" value="1"/>
</dbReference>
<dbReference type="SUPFAM" id="SSF52540">
    <property type="entry name" value="P-loop containing nucleoside triphosphate hydrolases"/>
    <property type="match status" value="1"/>
</dbReference>
<dbReference type="RefSeq" id="WP_263414801.1">
    <property type="nucleotide sequence ID" value="NZ_BAABBH010000001.1"/>
</dbReference>
<dbReference type="CDD" id="cd18796">
    <property type="entry name" value="SF2_C_LHR"/>
    <property type="match status" value="1"/>
</dbReference>
<feature type="domain" description="Helicase C-terminal" evidence="11">
    <location>
        <begin position="457"/>
        <end position="614"/>
    </location>
</feature>
<dbReference type="InterPro" id="IPR014001">
    <property type="entry name" value="Helicase_ATP-bd"/>
</dbReference>
<dbReference type="InterPro" id="IPR055368">
    <property type="entry name" value="WH3_Lhr"/>
</dbReference>
<evidence type="ECO:0000256" key="4">
    <source>
        <dbReference type="ARBA" id="ARBA00022806"/>
    </source>
</evidence>
<organism evidence="12 13">
    <name type="scientific">Terriglobus aquaticus</name>
    <dbReference type="NCBI Taxonomy" id="940139"/>
    <lineage>
        <taxon>Bacteria</taxon>
        <taxon>Pseudomonadati</taxon>
        <taxon>Acidobacteriota</taxon>
        <taxon>Terriglobia</taxon>
        <taxon>Terriglobales</taxon>
        <taxon>Acidobacteriaceae</taxon>
        <taxon>Terriglobus</taxon>
    </lineage>
</organism>
<evidence type="ECO:0000256" key="8">
    <source>
        <dbReference type="ARBA" id="ARBA00023235"/>
    </source>
</evidence>
<evidence type="ECO:0000313" key="13">
    <source>
        <dbReference type="Proteomes" id="UP001634747"/>
    </source>
</evidence>
<gene>
    <name evidence="12" type="ORF">ACK2TP_14720</name>
</gene>
<evidence type="ECO:0000256" key="3">
    <source>
        <dbReference type="ARBA" id="ARBA00022801"/>
    </source>
</evidence>
<dbReference type="SMART" id="SM00487">
    <property type="entry name" value="DEXDc"/>
    <property type="match status" value="1"/>
</dbReference>
<keyword evidence="7" id="KW-0234">DNA repair</keyword>
<dbReference type="InterPro" id="IPR045628">
    <property type="entry name" value="Lhr_WH_dom"/>
</dbReference>
<dbReference type="Gene3D" id="1.10.10.10">
    <property type="entry name" value="Winged helix-like DNA-binding domain superfamily/Winged helix DNA-binding domain"/>
    <property type="match status" value="1"/>
</dbReference>
<evidence type="ECO:0000256" key="5">
    <source>
        <dbReference type="ARBA" id="ARBA00022840"/>
    </source>
</evidence>
<keyword evidence="1" id="KW-0547">Nucleotide-binding</keyword>